<comment type="caution">
    <text evidence="4">The sequence shown here is derived from an EMBL/GenBank/DDBJ whole genome shotgun (WGS) entry which is preliminary data.</text>
</comment>
<dbReference type="SMART" id="SM00701">
    <property type="entry name" value="PGRP"/>
    <property type="match status" value="1"/>
</dbReference>
<keyword evidence="5" id="KW-1185">Reference proteome</keyword>
<organism evidence="4 5">
    <name type="scientific">Faecalibacillus intestinalis</name>
    <dbReference type="NCBI Taxonomy" id="1982626"/>
    <lineage>
        <taxon>Bacteria</taxon>
        <taxon>Bacillati</taxon>
        <taxon>Bacillota</taxon>
        <taxon>Erysipelotrichia</taxon>
        <taxon>Erysipelotrichales</taxon>
        <taxon>Coprobacillaceae</taxon>
        <taxon>Faecalibacillus</taxon>
    </lineage>
</organism>
<dbReference type="PANTHER" id="PTHR11022:SF41">
    <property type="entry name" value="PEPTIDOGLYCAN-RECOGNITION PROTEIN LC-RELATED"/>
    <property type="match status" value="1"/>
</dbReference>
<sequence length="238" mass="27368">MQIIRKKYNWASPLFKRNKTNRIILHHAQAKTCSVEDIHQWHLKKGWSGIGYHFLVRKDGTIYQGRPEDTIGAHAKGANHDSIGICAEGDFMKEEMNPLQLNALIDLVSYIKNKYHLSSIKRHKDVASTDCPGTHFPFSTIISSNHIVLEDTWLQRLNQEIKKQGFRTYPTVKRDAQGKITRLIQERLNFVGFNLKIDGIFGINTEKAVKKFQNNRNLKVDGIVGKKTWSYLIKGIKV</sequence>
<dbReference type="SUPFAM" id="SSF47090">
    <property type="entry name" value="PGBD-like"/>
    <property type="match status" value="1"/>
</dbReference>
<dbReference type="InterPro" id="IPR015510">
    <property type="entry name" value="PGRP"/>
</dbReference>
<dbReference type="InterPro" id="IPR036365">
    <property type="entry name" value="PGBD-like_sf"/>
</dbReference>
<comment type="similarity">
    <text evidence="1">Belongs to the N-acetylmuramoyl-L-alanine amidase 2 family.</text>
</comment>
<dbReference type="AlphaFoldDB" id="A0A2T3G562"/>
<feature type="domain" description="Peptidoglycan recognition protein family" evidence="3">
    <location>
        <begin position="1"/>
        <end position="127"/>
    </location>
</feature>
<dbReference type="Pfam" id="PF01510">
    <property type="entry name" value="Amidase_2"/>
    <property type="match status" value="1"/>
</dbReference>
<evidence type="ECO:0000259" key="2">
    <source>
        <dbReference type="SMART" id="SM00644"/>
    </source>
</evidence>
<accession>A0A2T3G562</accession>
<dbReference type="Proteomes" id="UP000240974">
    <property type="component" value="Unassembled WGS sequence"/>
</dbReference>
<feature type="domain" description="N-acetylmuramoyl-L-alanine amidase" evidence="2">
    <location>
        <begin position="12"/>
        <end position="133"/>
    </location>
</feature>
<dbReference type="Gene3D" id="1.10.101.10">
    <property type="entry name" value="PGBD-like superfamily/PGBD"/>
    <property type="match status" value="1"/>
</dbReference>
<reference evidence="4 5" key="1">
    <citation type="journal article" date="2019" name="Int. J. Syst. Evol. Microbiol.">
        <title>Faecalibacillus intestinalis gen. nov., sp. nov. and Faecalibacillus faecis sp. nov., isolated from human faeces.</title>
        <authorList>
            <person name="Seo B."/>
            <person name="Jeon K."/>
            <person name="Baek I."/>
            <person name="Lee Y.M."/>
            <person name="Baek K."/>
            <person name="Ko G."/>
        </authorList>
    </citation>
    <scope>NUCLEOTIDE SEQUENCE [LARGE SCALE GENOMIC DNA]</scope>
    <source>
        <strain evidence="4 5">SNUG30099</strain>
    </source>
</reference>
<dbReference type="InterPro" id="IPR002477">
    <property type="entry name" value="Peptidoglycan-bd-like"/>
</dbReference>
<dbReference type="GO" id="GO:0008270">
    <property type="term" value="F:zinc ion binding"/>
    <property type="evidence" value="ECO:0007669"/>
    <property type="project" value="InterPro"/>
</dbReference>
<dbReference type="PANTHER" id="PTHR11022">
    <property type="entry name" value="PEPTIDOGLYCAN RECOGNITION PROTEIN"/>
    <property type="match status" value="1"/>
</dbReference>
<proteinExistence type="inferred from homology"/>
<evidence type="ECO:0000313" key="4">
    <source>
        <dbReference type="EMBL" id="PST42677.1"/>
    </source>
</evidence>
<protein>
    <submittedName>
        <fullName evidence="4">Peptidoglycan-binding domain-containing protein</fullName>
    </submittedName>
</protein>
<dbReference type="SUPFAM" id="SSF55846">
    <property type="entry name" value="N-acetylmuramoyl-L-alanine amidase-like"/>
    <property type="match status" value="1"/>
</dbReference>
<dbReference type="InterPro" id="IPR006619">
    <property type="entry name" value="PGRP_domain_met/bac"/>
</dbReference>
<dbReference type="Gene3D" id="3.40.80.10">
    <property type="entry name" value="Peptidoglycan recognition protein-like"/>
    <property type="match status" value="1"/>
</dbReference>
<dbReference type="CDD" id="cd06583">
    <property type="entry name" value="PGRP"/>
    <property type="match status" value="1"/>
</dbReference>
<dbReference type="EMBL" id="PYLQ01000003">
    <property type="protein sequence ID" value="PST42677.1"/>
    <property type="molecule type" value="Genomic_DNA"/>
</dbReference>
<dbReference type="RefSeq" id="WP_107029289.1">
    <property type="nucleotide sequence ID" value="NZ_JAQEDN010000012.1"/>
</dbReference>
<dbReference type="InterPro" id="IPR036505">
    <property type="entry name" value="Amidase/PGRP_sf"/>
</dbReference>
<evidence type="ECO:0000259" key="3">
    <source>
        <dbReference type="SMART" id="SM00701"/>
    </source>
</evidence>
<evidence type="ECO:0000256" key="1">
    <source>
        <dbReference type="ARBA" id="ARBA00007553"/>
    </source>
</evidence>
<dbReference type="Pfam" id="PF01471">
    <property type="entry name" value="PG_binding_1"/>
    <property type="match status" value="1"/>
</dbReference>
<dbReference type="InterPro" id="IPR036366">
    <property type="entry name" value="PGBDSf"/>
</dbReference>
<dbReference type="GO" id="GO:0009253">
    <property type="term" value="P:peptidoglycan catabolic process"/>
    <property type="evidence" value="ECO:0007669"/>
    <property type="project" value="InterPro"/>
</dbReference>
<dbReference type="InterPro" id="IPR002502">
    <property type="entry name" value="Amidase_domain"/>
</dbReference>
<evidence type="ECO:0000313" key="5">
    <source>
        <dbReference type="Proteomes" id="UP000240974"/>
    </source>
</evidence>
<gene>
    <name evidence="4" type="ORF">C7U54_03170</name>
</gene>
<dbReference type="SMART" id="SM00644">
    <property type="entry name" value="Ami_2"/>
    <property type="match status" value="1"/>
</dbReference>
<dbReference type="GO" id="GO:0008745">
    <property type="term" value="F:N-acetylmuramoyl-L-alanine amidase activity"/>
    <property type="evidence" value="ECO:0007669"/>
    <property type="project" value="InterPro"/>
</dbReference>
<name>A0A2T3G562_9FIRM</name>